<comment type="similarity">
    <text evidence="2">Belongs to the CitM (TC 2.A.11) transporter family.</text>
</comment>
<feature type="transmembrane region" description="Helical" evidence="8">
    <location>
        <begin position="247"/>
        <end position="269"/>
    </location>
</feature>
<evidence type="ECO:0000313" key="11">
    <source>
        <dbReference type="Proteomes" id="UP000054877"/>
    </source>
</evidence>
<dbReference type="PATRIC" id="fig|452.5.peg.2582"/>
<dbReference type="GO" id="GO:0005886">
    <property type="term" value="C:plasma membrane"/>
    <property type="evidence" value="ECO:0007669"/>
    <property type="project" value="UniProtKB-SubCell"/>
</dbReference>
<keyword evidence="7 8" id="KW-0472">Membrane</keyword>
<feature type="transmembrane region" description="Helical" evidence="8">
    <location>
        <begin position="180"/>
        <end position="201"/>
    </location>
</feature>
<dbReference type="OrthoDB" id="9809303at2"/>
<keyword evidence="6 8" id="KW-1133">Transmembrane helix</keyword>
<dbReference type="InterPro" id="IPR000802">
    <property type="entry name" value="Arsenical_pump_ArsB"/>
</dbReference>
<name>A0A0W0YYJ0_LEGSP</name>
<feature type="transmembrane region" description="Helical" evidence="8">
    <location>
        <begin position="391"/>
        <end position="413"/>
    </location>
</feature>
<dbReference type="PRINTS" id="PR00758">
    <property type="entry name" value="ARSENICPUMP"/>
</dbReference>
<evidence type="ECO:0000256" key="8">
    <source>
        <dbReference type="SAM" id="Phobius"/>
    </source>
</evidence>
<proteinExistence type="inferred from homology"/>
<evidence type="ECO:0000256" key="1">
    <source>
        <dbReference type="ARBA" id="ARBA00004651"/>
    </source>
</evidence>
<reference evidence="10 11" key="1">
    <citation type="submission" date="2015-11" db="EMBL/GenBank/DDBJ databases">
        <title>Genomic analysis of 38 Legionella species identifies large and diverse effector repertoires.</title>
        <authorList>
            <person name="Burstein D."/>
            <person name="Amaro F."/>
            <person name="Zusman T."/>
            <person name="Lifshitz Z."/>
            <person name="Cohen O."/>
            <person name="Gilbert J.A."/>
            <person name="Pupko T."/>
            <person name="Shuman H.A."/>
            <person name="Segal G."/>
        </authorList>
    </citation>
    <scope>NUCLEOTIDE SEQUENCE [LARGE SCALE GENOMIC DNA]</scope>
    <source>
        <strain evidence="10 11">Mt.St.Helens-9</strain>
    </source>
</reference>
<protein>
    <submittedName>
        <fullName evidence="10">Arsenite efflux membrane component-like protein</fullName>
    </submittedName>
</protein>
<gene>
    <name evidence="10" type="primary">lrsB</name>
    <name evidence="10" type="ORF">Lspi_2341</name>
</gene>
<comment type="subcellular location">
    <subcellularLocation>
        <location evidence="1">Cell membrane</location>
        <topology evidence="1">Multi-pass membrane protein</topology>
    </subcellularLocation>
</comment>
<accession>A0A0W0YYJ0</accession>
<evidence type="ECO:0000256" key="4">
    <source>
        <dbReference type="ARBA" id="ARBA00022475"/>
    </source>
</evidence>
<dbReference type="PANTHER" id="PTHR43302">
    <property type="entry name" value="TRANSPORTER ARSB-RELATED"/>
    <property type="match status" value="1"/>
</dbReference>
<dbReference type="PANTHER" id="PTHR43302:SF5">
    <property type="entry name" value="TRANSPORTER ARSB-RELATED"/>
    <property type="match status" value="1"/>
</dbReference>
<dbReference type="Pfam" id="PF03600">
    <property type="entry name" value="CitMHS"/>
    <property type="match status" value="1"/>
</dbReference>
<feature type="transmembrane region" description="Helical" evidence="8">
    <location>
        <begin position="29"/>
        <end position="47"/>
    </location>
</feature>
<feature type="transmembrane region" description="Helical" evidence="8">
    <location>
        <begin position="137"/>
        <end position="160"/>
    </location>
</feature>
<feature type="transmembrane region" description="Helical" evidence="8">
    <location>
        <begin position="7"/>
        <end position="23"/>
    </location>
</feature>
<evidence type="ECO:0000313" key="10">
    <source>
        <dbReference type="EMBL" id="KTD61711.1"/>
    </source>
</evidence>
<evidence type="ECO:0000256" key="6">
    <source>
        <dbReference type="ARBA" id="ARBA00022989"/>
    </source>
</evidence>
<evidence type="ECO:0000256" key="3">
    <source>
        <dbReference type="ARBA" id="ARBA00022448"/>
    </source>
</evidence>
<feature type="transmembrane region" description="Helical" evidence="8">
    <location>
        <begin position="97"/>
        <end position="116"/>
    </location>
</feature>
<keyword evidence="5 8" id="KW-0812">Transmembrane</keyword>
<evidence type="ECO:0000259" key="9">
    <source>
        <dbReference type="Pfam" id="PF03600"/>
    </source>
</evidence>
<dbReference type="GO" id="GO:0015105">
    <property type="term" value="F:arsenite transmembrane transporter activity"/>
    <property type="evidence" value="ECO:0007669"/>
    <property type="project" value="InterPro"/>
</dbReference>
<keyword evidence="4" id="KW-1003">Cell membrane</keyword>
<evidence type="ECO:0000256" key="5">
    <source>
        <dbReference type="ARBA" id="ARBA00022692"/>
    </source>
</evidence>
<feature type="transmembrane region" description="Helical" evidence="8">
    <location>
        <begin position="281"/>
        <end position="301"/>
    </location>
</feature>
<dbReference type="AlphaFoldDB" id="A0A0W0YYJ0"/>
<keyword evidence="11" id="KW-1185">Reference proteome</keyword>
<feature type="transmembrane region" description="Helical" evidence="8">
    <location>
        <begin position="321"/>
        <end position="343"/>
    </location>
</feature>
<dbReference type="STRING" id="452.Lspi_2341"/>
<feature type="transmembrane region" description="Helical" evidence="8">
    <location>
        <begin position="59"/>
        <end position="77"/>
    </location>
</feature>
<evidence type="ECO:0000256" key="2">
    <source>
        <dbReference type="ARBA" id="ARBA00009843"/>
    </source>
</evidence>
<organism evidence="10 11">
    <name type="scientific">Legionella spiritensis</name>
    <dbReference type="NCBI Taxonomy" id="452"/>
    <lineage>
        <taxon>Bacteria</taxon>
        <taxon>Pseudomonadati</taxon>
        <taxon>Pseudomonadota</taxon>
        <taxon>Gammaproteobacteria</taxon>
        <taxon>Legionellales</taxon>
        <taxon>Legionellaceae</taxon>
        <taxon>Legionella</taxon>
    </lineage>
</organism>
<evidence type="ECO:0000256" key="7">
    <source>
        <dbReference type="ARBA" id="ARBA00023136"/>
    </source>
</evidence>
<dbReference type="EMBL" id="LNYX01000031">
    <property type="protein sequence ID" value="KTD61711.1"/>
    <property type="molecule type" value="Genomic_DNA"/>
</dbReference>
<keyword evidence="3" id="KW-0813">Transport</keyword>
<dbReference type="RefSeq" id="WP_058484241.1">
    <property type="nucleotide sequence ID" value="NZ_CAAAII010000001.1"/>
</dbReference>
<dbReference type="InterPro" id="IPR004680">
    <property type="entry name" value="Cit_transptr-like_dom"/>
</dbReference>
<sequence length="417" mass="46822">MNALGYPPLPIVILLFVFAGISIRKIGRLQLPIWLIMTLAALAVLVTRQITVPEAIRSINADVILYLLGVFIIGQAFEESNYLEHLLLTILQTFTGIKWLLGLLIFFSAIISMLLMNDTAAIIATPALILLHQRFRLPLIPLLLTLAYTITVSSIASPIGNPQNLLIAMKLDNPFVLFPQHLLIPTLLGLVILYFYIWFCFRRQFQQPVQEDIHNLDVDVDSRLARLAKLSMTIMLLLIGYDILNALLAFAVAIPFSAIALISASPIVLLSPRRFTLIRHIDWHTIVFFIALFIFMESVWLSGYFQAIVEQSHIQVTSKSTIVWLSLLLSQLISNVPLVALYLPLLAQTTTQHYLLLAMASTIAGNLLILGAASNIIIIQNAEKRGVKAFGFWQFLIYGIPVTLLQIMVYFLFLTSW</sequence>
<dbReference type="Proteomes" id="UP000054877">
    <property type="component" value="Unassembled WGS sequence"/>
</dbReference>
<feature type="transmembrane region" description="Helical" evidence="8">
    <location>
        <begin position="355"/>
        <end position="379"/>
    </location>
</feature>
<comment type="caution">
    <text evidence="10">The sequence shown here is derived from an EMBL/GenBank/DDBJ whole genome shotgun (WGS) entry which is preliminary data.</text>
</comment>
<feature type="domain" description="Citrate transporter-like" evidence="9">
    <location>
        <begin position="20"/>
        <end position="351"/>
    </location>
</feature>